<dbReference type="Proteomes" id="UP000199227">
    <property type="component" value="Unassembled WGS sequence"/>
</dbReference>
<evidence type="ECO:0000256" key="3">
    <source>
        <dbReference type="ARBA" id="ARBA00022801"/>
    </source>
</evidence>
<keyword evidence="9" id="KW-1133">Transmembrane helix</keyword>
<evidence type="ECO:0000256" key="5">
    <source>
        <dbReference type="ARBA" id="ARBA00023049"/>
    </source>
</evidence>
<dbReference type="InterPro" id="IPR032456">
    <property type="entry name" value="Peptidase_M48_N"/>
</dbReference>
<organism evidence="12 13">
    <name type="scientific">Hydrogenimonas thermophila</name>
    <dbReference type="NCBI Taxonomy" id="223786"/>
    <lineage>
        <taxon>Bacteria</taxon>
        <taxon>Pseudomonadati</taxon>
        <taxon>Campylobacterota</taxon>
        <taxon>Epsilonproteobacteria</taxon>
        <taxon>Campylobacterales</taxon>
        <taxon>Hydrogenimonadaceae</taxon>
        <taxon>Hydrogenimonas</taxon>
    </lineage>
</organism>
<keyword evidence="9" id="KW-0812">Transmembrane</keyword>
<feature type="transmembrane region" description="Helical" evidence="9">
    <location>
        <begin position="276"/>
        <end position="294"/>
    </location>
</feature>
<dbReference type="OrthoDB" id="9781930at2"/>
<evidence type="ECO:0000256" key="1">
    <source>
        <dbReference type="ARBA" id="ARBA00022670"/>
    </source>
</evidence>
<keyword evidence="4 7" id="KW-0862">Zinc</keyword>
<protein>
    <submittedName>
        <fullName evidence="12">STE24 endopeptidase</fullName>
    </submittedName>
</protein>
<feature type="active site" description="Proton donor" evidence="6">
    <location>
        <position position="345"/>
    </location>
</feature>
<feature type="binding site" evidence="7">
    <location>
        <position position="341"/>
    </location>
    <ligand>
        <name>Zn(2+)</name>
        <dbReference type="ChEBI" id="CHEBI:29105"/>
        <note>catalytic</note>
    </ligand>
</feature>
<accession>A0A1I5PPF5</accession>
<feature type="transmembrane region" description="Helical" evidence="9">
    <location>
        <begin position="58"/>
        <end position="76"/>
    </location>
</feature>
<feature type="binding site" evidence="7">
    <location>
        <position position="266"/>
    </location>
    <ligand>
        <name>Zn(2+)</name>
        <dbReference type="ChEBI" id="CHEBI:29105"/>
        <note>catalytic</note>
    </ligand>
</feature>
<feature type="binding site" evidence="7">
    <location>
        <position position="270"/>
    </location>
    <ligand>
        <name>Zn(2+)</name>
        <dbReference type="ChEBI" id="CHEBI:29105"/>
        <note>catalytic</note>
    </ligand>
</feature>
<keyword evidence="9" id="KW-0472">Membrane</keyword>
<reference evidence="12 13" key="1">
    <citation type="submission" date="2016-10" db="EMBL/GenBank/DDBJ databases">
        <authorList>
            <person name="de Groot N.N."/>
        </authorList>
    </citation>
    <scope>NUCLEOTIDE SEQUENCE [LARGE SCALE GENOMIC DNA]</scope>
    <source>
        <strain evidence="12 13">EP1-55-1</strain>
    </source>
</reference>
<evidence type="ECO:0000256" key="4">
    <source>
        <dbReference type="ARBA" id="ARBA00022833"/>
    </source>
</evidence>
<evidence type="ECO:0000256" key="6">
    <source>
        <dbReference type="PIRSR" id="PIRSR627057-1"/>
    </source>
</evidence>
<dbReference type="GO" id="GO:0046872">
    <property type="term" value="F:metal ion binding"/>
    <property type="evidence" value="ECO:0007669"/>
    <property type="project" value="UniProtKB-KW"/>
</dbReference>
<keyword evidence="2 7" id="KW-0479">Metal-binding</keyword>
<feature type="transmembrane region" description="Helical" evidence="9">
    <location>
        <begin position="88"/>
        <end position="106"/>
    </location>
</feature>
<keyword evidence="13" id="KW-1185">Reference proteome</keyword>
<feature type="domain" description="Peptidase M48" evidence="10">
    <location>
        <begin position="196"/>
        <end position="397"/>
    </location>
</feature>
<dbReference type="GO" id="GO:0004222">
    <property type="term" value="F:metalloendopeptidase activity"/>
    <property type="evidence" value="ECO:0007669"/>
    <property type="project" value="InterPro"/>
</dbReference>
<dbReference type="GO" id="GO:0071586">
    <property type="term" value="P:CAAX-box protein processing"/>
    <property type="evidence" value="ECO:0007669"/>
    <property type="project" value="InterPro"/>
</dbReference>
<dbReference type="InterPro" id="IPR001915">
    <property type="entry name" value="Peptidase_M48"/>
</dbReference>
<evidence type="ECO:0000259" key="10">
    <source>
        <dbReference type="Pfam" id="PF01435"/>
    </source>
</evidence>
<evidence type="ECO:0000313" key="13">
    <source>
        <dbReference type="Proteomes" id="UP000199227"/>
    </source>
</evidence>
<name>A0A1I5PPF5_9BACT</name>
<keyword evidence="5 8" id="KW-0482">Metalloprotease</keyword>
<sequence>MVEVLSIIFFLYVLIKIYISVMQIGYVSKAKDMPPVLMKPSSWIKSAKYLITNERLKILETLVEYALFIFWLSWGIRWIDTMTWNIDPVIQAAIAVNIFLIVNYIVELPFTIYQTFVIDERFKFNHSTPELFIKDQIKGGLLTLIIASILSASVAWIIINVPSWWFFSFLLIFSVIVLLNLLFPTYIAPMFNKFTPLKDEALSEKIKNLLQKSGFESEGVFVVDASKRDARLNAYFGGLGKSKRVVLFDTLLDKLSNNELLAVLGHELGHFKHNDIYKNIAMLGAILFVGFYILGHLPSQLFMELGVRETPAMIEILFMLLISVYLFIFMPVMSLVSRRNEYEADRYAVEIHGNSEDLISALKKLVDENKSFPLSHKLTIFFYHSHPPVVERLKALGDKSIKFENRDEALKGDCNI</sequence>
<dbReference type="FunFam" id="3.30.2010.10:FF:000010">
    <property type="entry name" value="M48 family peptidase"/>
    <property type="match status" value="1"/>
</dbReference>
<feature type="active site" evidence="6">
    <location>
        <position position="267"/>
    </location>
</feature>
<dbReference type="CDD" id="cd07343">
    <property type="entry name" value="M48A_Zmpste24p_like"/>
    <property type="match status" value="1"/>
</dbReference>
<dbReference type="PANTHER" id="PTHR10120">
    <property type="entry name" value="CAAX PRENYL PROTEASE 1"/>
    <property type="match status" value="1"/>
</dbReference>
<feature type="transmembrane region" description="Helical" evidence="9">
    <location>
        <begin position="314"/>
        <end position="336"/>
    </location>
</feature>
<evidence type="ECO:0000313" key="12">
    <source>
        <dbReference type="EMBL" id="SFP36022.1"/>
    </source>
</evidence>
<keyword evidence="1 8" id="KW-0645">Protease</keyword>
<dbReference type="Pfam" id="PF01435">
    <property type="entry name" value="Peptidase_M48"/>
    <property type="match status" value="1"/>
</dbReference>
<comment type="similarity">
    <text evidence="8">Belongs to the peptidase M48 family.</text>
</comment>
<gene>
    <name evidence="12" type="ORF">SAMN05216234_11639</name>
</gene>
<dbReference type="RefSeq" id="WP_092912331.1">
    <property type="nucleotide sequence ID" value="NZ_FOXB01000016.1"/>
</dbReference>
<dbReference type="Gene3D" id="3.30.2010.10">
    <property type="entry name" value="Metalloproteases ('zincins'), catalytic domain"/>
    <property type="match status" value="1"/>
</dbReference>
<dbReference type="AlphaFoldDB" id="A0A1I5PPF5"/>
<comment type="cofactor">
    <cofactor evidence="7 8">
        <name>Zn(2+)</name>
        <dbReference type="ChEBI" id="CHEBI:29105"/>
    </cofactor>
    <text evidence="7 8">Binds 1 zinc ion per subunit.</text>
</comment>
<dbReference type="Pfam" id="PF16491">
    <property type="entry name" value="Peptidase_M48_N"/>
    <property type="match status" value="1"/>
</dbReference>
<dbReference type="InterPro" id="IPR027057">
    <property type="entry name" value="CAXX_Prtase_1"/>
</dbReference>
<evidence type="ECO:0000256" key="9">
    <source>
        <dbReference type="SAM" id="Phobius"/>
    </source>
</evidence>
<feature type="transmembrane region" description="Helical" evidence="9">
    <location>
        <begin position="141"/>
        <end position="159"/>
    </location>
</feature>
<feature type="transmembrane region" description="Helical" evidence="9">
    <location>
        <begin position="6"/>
        <end position="28"/>
    </location>
</feature>
<feature type="transmembrane region" description="Helical" evidence="9">
    <location>
        <begin position="165"/>
        <end position="188"/>
    </location>
</feature>
<evidence type="ECO:0000256" key="7">
    <source>
        <dbReference type="PIRSR" id="PIRSR627057-2"/>
    </source>
</evidence>
<dbReference type="EMBL" id="FOXB01000016">
    <property type="protein sequence ID" value="SFP36022.1"/>
    <property type="molecule type" value="Genomic_DNA"/>
</dbReference>
<dbReference type="STRING" id="223786.SAMN05216234_11639"/>
<evidence type="ECO:0000256" key="8">
    <source>
        <dbReference type="RuleBase" id="RU003983"/>
    </source>
</evidence>
<keyword evidence="3 8" id="KW-0378">Hydrolase</keyword>
<feature type="domain" description="CAAX prenyl protease 1 N-terminal" evidence="11">
    <location>
        <begin position="25"/>
        <end position="193"/>
    </location>
</feature>
<evidence type="ECO:0000256" key="2">
    <source>
        <dbReference type="ARBA" id="ARBA00022723"/>
    </source>
</evidence>
<proteinExistence type="inferred from homology"/>
<evidence type="ECO:0000259" key="11">
    <source>
        <dbReference type="Pfam" id="PF16491"/>
    </source>
</evidence>